<organism evidence="2">
    <name type="scientific">Heliothis virescens</name>
    <name type="common">Tobacco budworm moth</name>
    <dbReference type="NCBI Taxonomy" id="7102"/>
    <lineage>
        <taxon>Eukaryota</taxon>
        <taxon>Metazoa</taxon>
        <taxon>Ecdysozoa</taxon>
        <taxon>Arthropoda</taxon>
        <taxon>Hexapoda</taxon>
        <taxon>Insecta</taxon>
        <taxon>Pterygota</taxon>
        <taxon>Neoptera</taxon>
        <taxon>Endopterygota</taxon>
        <taxon>Lepidoptera</taxon>
        <taxon>Glossata</taxon>
        <taxon>Ditrysia</taxon>
        <taxon>Noctuoidea</taxon>
        <taxon>Noctuidae</taxon>
        <taxon>Heliothinae</taxon>
        <taxon>Heliothis</taxon>
    </lineage>
</organism>
<dbReference type="Pfam" id="PF16087">
    <property type="entry name" value="DUF4817"/>
    <property type="match status" value="1"/>
</dbReference>
<accession>A0A2A4J7X9</accession>
<evidence type="ECO:0000259" key="1">
    <source>
        <dbReference type="Pfam" id="PF16087"/>
    </source>
</evidence>
<reference evidence="2" key="1">
    <citation type="submission" date="2017-09" db="EMBL/GenBank/DDBJ databases">
        <title>Contemporary evolution of a Lepidopteran species, Heliothis virescens, in response to modern agricultural practices.</title>
        <authorList>
            <person name="Fritz M.L."/>
            <person name="Deyonke A.M."/>
            <person name="Papanicolaou A."/>
            <person name="Micinski S."/>
            <person name="Westbrook J."/>
            <person name="Gould F."/>
        </authorList>
    </citation>
    <scope>NUCLEOTIDE SEQUENCE [LARGE SCALE GENOMIC DNA]</scope>
    <source>
        <strain evidence="2">HvINT-</strain>
        <tissue evidence="2">Whole body</tissue>
    </source>
</reference>
<gene>
    <name evidence="2" type="ORF">B5V51_6257</name>
</gene>
<protein>
    <recommendedName>
        <fullName evidence="1">DUF4817 domain-containing protein</fullName>
    </recommendedName>
</protein>
<sequence length="107" mass="12566">MPYTGEQRSFCVRAYFENNRSLIRVRRMYRLHYRLRSTVETPSNATILAWIQTFNTTGNTIGEIHHGRPRTARTPGNIQSVADSVSVRLSWDYQDRQFTAYCDLIYT</sequence>
<feature type="domain" description="DUF4817" evidence="1">
    <location>
        <begin position="4"/>
        <end position="59"/>
    </location>
</feature>
<dbReference type="STRING" id="7102.A0A2A4J7X9"/>
<dbReference type="InterPro" id="IPR032135">
    <property type="entry name" value="DUF4817"/>
</dbReference>
<dbReference type="AlphaFoldDB" id="A0A2A4J7X9"/>
<name>A0A2A4J7X9_HELVI</name>
<dbReference type="EMBL" id="NWSH01002778">
    <property type="protein sequence ID" value="PCG67550.1"/>
    <property type="molecule type" value="Genomic_DNA"/>
</dbReference>
<evidence type="ECO:0000313" key="2">
    <source>
        <dbReference type="EMBL" id="PCG67550.1"/>
    </source>
</evidence>
<comment type="caution">
    <text evidence="2">The sequence shown here is derived from an EMBL/GenBank/DDBJ whole genome shotgun (WGS) entry which is preliminary data.</text>
</comment>
<proteinExistence type="predicted"/>